<dbReference type="InterPro" id="IPR050155">
    <property type="entry name" value="HAD-like_hydrolase_sf"/>
</dbReference>
<dbReference type="PANTHER" id="PTHR43434:SF1">
    <property type="entry name" value="PHOSPHOGLYCOLATE PHOSPHATASE"/>
    <property type="match status" value="1"/>
</dbReference>
<dbReference type="InterPro" id="IPR006439">
    <property type="entry name" value="HAD-SF_hydro_IA"/>
</dbReference>
<accession>A0A7X2PDH6</accession>
<comment type="similarity">
    <text evidence="3">Belongs to the HAD-like hydrolase superfamily. CbbY/CbbZ/Gph/YieH family.</text>
</comment>
<evidence type="ECO:0000313" key="6">
    <source>
        <dbReference type="Proteomes" id="UP000460549"/>
    </source>
</evidence>
<dbReference type="GO" id="GO:0006281">
    <property type="term" value="P:DNA repair"/>
    <property type="evidence" value="ECO:0007669"/>
    <property type="project" value="TreeGrafter"/>
</dbReference>
<keyword evidence="6" id="KW-1185">Reference proteome</keyword>
<dbReference type="RefSeq" id="WP_154426091.1">
    <property type="nucleotide sequence ID" value="NZ_VUNN01000019.1"/>
</dbReference>
<dbReference type="SUPFAM" id="SSF56784">
    <property type="entry name" value="HAD-like"/>
    <property type="match status" value="1"/>
</dbReference>
<dbReference type="Gene3D" id="1.10.150.240">
    <property type="entry name" value="Putative phosphatase, domain 2"/>
    <property type="match status" value="1"/>
</dbReference>
<dbReference type="Proteomes" id="UP000460549">
    <property type="component" value="Unassembled WGS sequence"/>
</dbReference>
<comment type="caution">
    <text evidence="5">The sequence shown here is derived from an EMBL/GenBank/DDBJ whole genome shotgun (WGS) entry which is preliminary data.</text>
</comment>
<dbReference type="GO" id="GO:0008967">
    <property type="term" value="F:phosphoglycolate phosphatase activity"/>
    <property type="evidence" value="ECO:0007669"/>
    <property type="project" value="UniProtKB-EC"/>
</dbReference>
<evidence type="ECO:0000256" key="1">
    <source>
        <dbReference type="ARBA" id="ARBA00000830"/>
    </source>
</evidence>
<organism evidence="5 6">
    <name type="scientific">Bullifex porci</name>
    <dbReference type="NCBI Taxonomy" id="2606638"/>
    <lineage>
        <taxon>Bacteria</taxon>
        <taxon>Pseudomonadati</taxon>
        <taxon>Spirochaetota</taxon>
        <taxon>Spirochaetia</taxon>
        <taxon>Spirochaetales</taxon>
        <taxon>Spirochaetaceae</taxon>
        <taxon>Bullifex</taxon>
    </lineage>
</organism>
<evidence type="ECO:0000256" key="4">
    <source>
        <dbReference type="ARBA" id="ARBA00013078"/>
    </source>
</evidence>
<evidence type="ECO:0000313" key="5">
    <source>
        <dbReference type="EMBL" id="MSU06869.1"/>
    </source>
</evidence>
<proteinExistence type="inferred from homology"/>
<comment type="pathway">
    <text evidence="2">Organic acid metabolism; glycolate biosynthesis; glycolate from 2-phosphoglycolate: step 1/1.</text>
</comment>
<dbReference type="EMBL" id="VUNN01000019">
    <property type="protein sequence ID" value="MSU06869.1"/>
    <property type="molecule type" value="Genomic_DNA"/>
</dbReference>
<dbReference type="InterPro" id="IPR036412">
    <property type="entry name" value="HAD-like_sf"/>
</dbReference>
<dbReference type="PRINTS" id="PR00413">
    <property type="entry name" value="HADHALOGNASE"/>
</dbReference>
<comment type="catalytic activity">
    <reaction evidence="1">
        <text>2-phosphoglycolate + H2O = glycolate + phosphate</text>
        <dbReference type="Rhea" id="RHEA:14369"/>
        <dbReference type="ChEBI" id="CHEBI:15377"/>
        <dbReference type="ChEBI" id="CHEBI:29805"/>
        <dbReference type="ChEBI" id="CHEBI:43474"/>
        <dbReference type="ChEBI" id="CHEBI:58033"/>
        <dbReference type="EC" id="3.1.3.18"/>
    </reaction>
</comment>
<dbReference type="AlphaFoldDB" id="A0A7X2PDH6"/>
<dbReference type="InterPro" id="IPR023198">
    <property type="entry name" value="PGP-like_dom2"/>
</dbReference>
<dbReference type="InterPro" id="IPR041492">
    <property type="entry name" value="HAD_2"/>
</dbReference>
<name>A0A7X2PDH6_9SPIO</name>
<dbReference type="EC" id="3.1.3.18" evidence="4"/>
<gene>
    <name evidence="5" type="ORF">FYJ80_08810</name>
</gene>
<sequence length="216" mass="25164">MFLDNKLAVFDMDGTIVDTIGFWRNSPKRYLNSIGKEVFKEDEDYFKYYVLRDSVIKMVEKYNIEYTPDELFRLLEDDVKVGYKTIKGFKAGADAFLLKLKEKGIPTILYTANEREYVDIINENLSLDRYFDHLFTATELGAGKDSREGFERIAKMYGKAINDIVLFEDSYYAIHSAKEFGMQSVAISDTHSENRLQEIKNECTYFINTYKDLPIS</sequence>
<dbReference type="Pfam" id="PF13419">
    <property type="entry name" value="HAD_2"/>
    <property type="match status" value="1"/>
</dbReference>
<dbReference type="SFLD" id="SFLDS00003">
    <property type="entry name" value="Haloacid_Dehalogenase"/>
    <property type="match status" value="1"/>
</dbReference>
<dbReference type="PANTHER" id="PTHR43434">
    <property type="entry name" value="PHOSPHOGLYCOLATE PHOSPHATASE"/>
    <property type="match status" value="1"/>
</dbReference>
<evidence type="ECO:0000256" key="2">
    <source>
        <dbReference type="ARBA" id="ARBA00004818"/>
    </source>
</evidence>
<evidence type="ECO:0000256" key="3">
    <source>
        <dbReference type="ARBA" id="ARBA00006171"/>
    </source>
</evidence>
<dbReference type="InterPro" id="IPR023214">
    <property type="entry name" value="HAD_sf"/>
</dbReference>
<dbReference type="SFLD" id="SFLDG01129">
    <property type="entry name" value="C1.5:_HAD__Beta-PGM__Phosphata"/>
    <property type="match status" value="1"/>
</dbReference>
<protein>
    <recommendedName>
        <fullName evidence="4">phosphoglycolate phosphatase</fullName>
        <ecNumber evidence="4">3.1.3.18</ecNumber>
    </recommendedName>
</protein>
<dbReference type="NCBIfam" id="TIGR01509">
    <property type="entry name" value="HAD-SF-IA-v3"/>
    <property type="match status" value="1"/>
</dbReference>
<dbReference type="CDD" id="cd07505">
    <property type="entry name" value="HAD_BPGM-like"/>
    <property type="match status" value="1"/>
</dbReference>
<reference evidence="5 6" key="1">
    <citation type="submission" date="2019-08" db="EMBL/GenBank/DDBJ databases">
        <title>In-depth cultivation of the pig gut microbiome towards novel bacterial diversity and tailored functional studies.</title>
        <authorList>
            <person name="Wylensek D."/>
            <person name="Hitch T.C.A."/>
            <person name="Clavel T."/>
        </authorList>
    </citation>
    <scope>NUCLEOTIDE SEQUENCE [LARGE SCALE GENOMIC DNA]</scope>
    <source>
        <strain evidence="5 6">NM-380-WT-3C1</strain>
    </source>
</reference>
<dbReference type="Gene3D" id="3.40.50.1000">
    <property type="entry name" value="HAD superfamily/HAD-like"/>
    <property type="match status" value="1"/>
</dbReference>